<protein>
    <recommendedName>
        <fullName evidence="4">Disease resistance N-terminal domain-containing protein</fullName>
    </recommendedName>
</protein>
<dbReference type="PANTHER" id="PTHR47186:SF18">
    <property type="entry name" value="RX N-TERMINAL DOMAIN-CONTAINING PROTEIN"/>
    <property type="match status" value="1"/>
</dbReference>
<evidence type="ECO:0000256" key="1">
    <source>
        <dbReference type="ARBA" id="ARBA00022737"/>
    </source>
</evidence>
<evidence type="ECO:0000259" key="4">
    <source>
        <dbReference type="Pfam" id="PF18052"/>
    </source>
</evidence>
<organism evidence="5 6">
    <name type="scientific">Hevea brasiliensis</name>
    <name type="common">Para rubber tree</name>
    <name type="synonym">Siphonia brasiliensis</name>
    <dbReference type="NCBI Taxonomy" id="3981"/>
    <lineage>
        <taxon>Eukaryota</taxon>
        <taxon>Viridiplantae</taxon>
        <taxon>Streptophyta</taxon>
        <taxon>Embryophyta</taxon>
        <taxon>Tracheophyta</taxon>
        <taxon>Spermatophyta</taxon>
        <taxon>Magnoliopsida</taxon>
        <taxon>eudicotyledons</taxon>
        <taxon>Gunneridae</taxon>
        <taxon>Pentapetalae</taxon>
        <taxon>rosids</taxon>
        <taxon>fabids</taxon>
        <taxon>Malpighiales</taxon>
        <taxon>Euphorbiaceae</taxon>
        <taxon>Crotonoideae</taxon>
        <taxon>Micrandreae</taxon>
        <taxon>Hevea</taxon>
    </lineage>
</organism>
<keyword evidence="1" id="KW-0677">Repeat</keyword>
<accession>A0A6A6MGI6</accession>
<dbReference type="AlphaFoldDB" id="A0A6A6MGI6"/>
<dbReference type="Proteomes" id="UP000467840">
    <property type="component" value="Chromosome 14"/>
</dbReference>
<dbReference type="SUPFAM" id="SSF52047">
    <property type="entry name" value="RNI-like"/>
    <property type="match status" value="1"/>
</dbReference>
<evidence type="ECO:0000313" key="5">
    <source>
        <dbReference type="EMBL" id="KAF2312830.1"/>
    </source>
</evidence>
<proteinExistence type="predicted"/>
<reference evidence="5 6" key="1">
    <citation type="journal article" date="2020" name="Mol. Plant">
        <title>The Chromosome-Based Rubber Tree Genome Provides New Insights into Spurge Genome Evolution and Rubber Biosynthesis.</title>
        <authorList>
            <person name="Liu J."/>
            <person name="Shi C."/>
            <person name="Shi C.C."/>
            <person name="Li W."/>
            <person name="Zhang Q.J."/>
            <person name="Zhang Y."/>
            <person name="Li K."/>
            <person name="Lu H.F."/>
            <person name="Shi C."/>
            <person name="Zhu S.T."/>
            <person name="Xiao Z.Y."/>
            <person name="Nan H."/>
            <person name="Yue Y."/>
            <person name="Zhu X.G."/>
            <person name="Wu Y."/>
            <person name="Hong X.N."/>
            <person name="Fan G.Y."/>
            <person name="Tong Y."/>
            <person name="Zhang D."/>
            <person name="Mao C.L."/>
            <person name="Liu Y.L."/>
            <person name="Hao S.J."/>
            <person name="Liu W.Q."/>
            <person name="Lv M.Q."/>
            <person name="Zhang H.B."/>
            <person name="Liu Y."/>
            <person name="Hu-Tang G.R."/>
            <person name="Wang J.P."/>
            <person name="Wang J.H."/>
            <person name="Sun Y.H."/>
            <person name="Ni S.B."/>
            <person name="Chen W.B."/>
            <person name="Zhang X.C."/>
            <person name="Jiao Y.N."/>
            <person name="Eichler E.E."/>
            <person name="Li G.H."/>
            <person name="Liu X."/>
            <person name="Gao L.Z."/>
        </authorList>
    </citation>
    <scope>NUCLEOTIDE SEQUENCE [LARGE SCALE GENOMIC DNA]</scope>
    <source>
        <strain evidence="6">cv. GT1</strain>
        <tissue evidence="5">Leaf</tissue>
    </source>
</reference>
<dbReference type="GO" id="GO:0006952">
    <property type="term" value="P:defense response"/>
    <property type="evidence" value="ECO:0007669"/>
    <property type="project" value="UniProtKB-KW"/>
</dbReference>
<dbReference type="Gene3D" id="3.80.10.10">
    <property type="entry name" value="Ribonuclease Inhibitor"/>
    <property type="match status" value="1"/>
</dbReference>
<dbReference type="InterPro" id="IPR041118">
    <property type="entry name" value="Rx_N"/>
</dbReference>
<keyword evidence="6" id="KW-1185">Reference proteome</keyword>
<dbReference type="Gene3D" id="1.20.5.4130">
    <property type="match status" value="1"/>
</dbReference>
<sequence>MAEGLVEDNIDSVNGLLADAEEKQITQAAVKIWLDDLKEAVYEADDLLDEIAYKALQSKLEPASRDGTFEEGDNSCKIVNRTRHFSFAKSEYGIFNNFPDIYEAKHLRTFIYMEPYEEATPGRRSSIKHEVTHGLLQTLTRLRVLSLPRLNMDGLVDSIRELRQLKYLNLSGTLIESLPESIKQFVFLANFNLA</sequence>
<keyword evidence="2" id="KW-0547">Nucleotide-binding</keyword>
<evidence type="ECO:0000256" key="2">
    <source>
        <dbReference type="ARBA" id="ARBA00022741"/>
    </source>
</evidence>
<name>A0A6A6MGI6_HEVBR</name>
<keyword evidence="3" id="KW-0611">Plant defense</keyword>
<gene>
    <name evidence="5" type="ORF">GH714_040880</name>
</gene>
<feature type="domain" description="Disease resistance N-terminal" evidence="4">
    <location>
        <begin position="7"/>
        <end position="64"/>
    </location>
</feature>
<dbReference type="PANTHER" id="PTHR47186">
    <property type="entry name" value="LEUCINE-RICH REPEAT-CONTAINING PROTEIN 57"/>
    <property type="match status" value="1"/>
</dbReference>
<evidence type="ECO:0000313" key="6">
    <source>
        <dbReference type="Proteomes" id="UP000467840"/>
    </source>
</evidence>
<dbReference type="GO" id="GO:0000166">
    <property type="term" value="F:nucleotide binding"/>
    <property type="evidence" value="ECO:0007669"/>
    <property type="project" value="UniProtKB-KW"/>
</dbReference>
<dbReference type="InterPro" id="IPR032675">
    <property type="entry name" value="LRR_dom_sf"/>
</dbReference>
<comment type="caution">
    <text evidence="5">The sequence shown here is derived from an EMBL/GenBank/DDBJ whole genome shotgun (WGS) entry which is preliminary data.</text>
</comment>
<dbReference type="EMBL" id="JAAGAX010000006">
    <property type="protein sequence ID" value="KAF2312830.1"/>
    <property type="molecule type" value="Genomic_DNA"/>
</dbReference>
<evidence type="ECO:0000256" key="3">
    <source>
        <dbReference type="ARBA" id="ARBA00022821"/>
    </source>
</evidence>
<dbReference type="Pfam" id="PF18052">
    <property type="entry name" value="Rx_N"/>
    <property type="match status" value="1"/>
</dbReference>